<dbReference type="EMBL" id="JACHHX010000011">
    <property type="protein sequence ID" value="MBB5015804.1"/>
    <property type="molecule type" value="Genomic_DNA"/>
</dbReference>
<keyword evidence="6" id="KW-0732">Signal</keyword>
<dbReference type="GO" id="GO:0046872">
    <property type="term" value="F:metal ion binding"/>
    <property type="evidence" value="ECO:0007669"/>
    <property type="project" value="UniProtKB-KW"/>
</dbReference>
<evidence type="ECO:0000313" key="9">
    <source>
        <dbReference type="Proteomes" id="UP000519004"/>
    </source>
</evidence>
<sequence>MNGHRIFRPAALAGALAAALAALAAPAAAQDFPVEAPVPPPARQALAGDEAAGESGEPAHVPPPLVTPLHILDRHVLPGTRMVLTWNGSQGYAGNDMAAPVIVVHGAQAGPTLCLTAGVHGDEINGVEIVRRVMNTLAPEQVSGTVIGVPVVNLFGYQRGSRYLPDRRDLNRFFPGTRYGSVASRIAHSFFENVVRHCDALVDFHTGSFDRSNLPQVRADLRIPEVLEFTRGFGATVVLHSKGNPGMLRVAATAVGIPAVTFEVGAPARLQPEEIETAVAAIARLMHKMGLVESESIEQEPQPIFYESRWIRADHGGLLISDVELGQRVRRGQRLGRVIDPLGNTERDIVSPIFGRVLGMAQNQQVLPGFAVYHLGEETSEEKAVEEAAAGHAEPPVEEDGEHGAPEAAGERTRDPEDDFE</sequence>
<feature type="region of interest" description="Disordered" evidence="5">
    <location>
        <begin position="35"/>
        <end position="62"/>
    </location>
</feature>
<evidence type="ECO:0000256" key="4">
    <source>
        <dbReference type="ARBA" id="ARBA00022833"/>
    </source>
</evidence>
<evidence type="ECO:0000313" key="8">
    <source>
        <dbReference type="EMBL" id="MBB5015804.1"/>
    </source>
</evidence>
<evidence type="ECO:0000259" key="7">
    <source>
        <dbReference type="Pfam" id="PF24827"/>
    </source>
</evidence>
<dbReference type="SUPFAM" id="SSF53187">
    <property type="entry name" value="Zn-dependent exopeptidases"/>
    <property type="match status" value="1"/>
</dbReference>
<dbReference type="InterPro" id="IPR053138">
    <property type="entry name" value="N-alpha-Ac-DABA_deacetylase"/>
</dbReference>
<comment type="cofactor">
    <cofactor evidence="1">
        <name>Zn(2+)</name>
        <dbReference type="ChEBI" id="CHEBI:29105"/>
    </cofactor>
</comment>
<dbReference type="AlphaFoldDB" id="A0A7W7Y0E8"/>
<dbReference type="PANTHER" id="PTHR37326:SF2">
    <property type="entry name" value="SUCCINYLGLUTAMATE DESUCCINYLASE_ASPARTOACYLASE FAMILY PROTEIN"/>
    <property type="match status" value="1"/>
</dbReference>
<keyword evidence="4" id="KW-0862">Zinc</keyword>
<proteinExistence type="predicted"/>
<feature type="region of interest" description="Disordered" evidence="5">
    <location>
        <begin position="379"/>
        <end position="421"/>
    </location>
</feature>
<keyword evidence="9" id="KW-1185">Reference proteome</keyword>
<evidence type="ECO:0000256" key="5">
    <source>
        <dbReference type="SAM" id="MobiDB-lite"/>
    </source>
</evidence>
<evidence type="ECO:0000256" key="6">
    <source>
        <dbReference type="SAM" id="SignalP"/>
    </source>
</evidence>
<dbReference type="PANTHER" id="PTHR37326">
    <property type="entry name" value="BLL3975 PROTEIN"/>
    <property type="match status" value="1"/>
</dbReference>
<accession>A0A7W7Y0E8</accession>
<evidence type="ECO:0000256" key="2">
    <source>
        <dbReference type="ARBA" id="ARBA00022723"/>
    </source>
</evidence>
<dbReference type="RefSeq" id="WP_183948481.1">
    <property type="nucleotide sequence ID" value="NZ_JACHHX010000011.1"/>
</dbReference>
<dbReference type="CDD" id="cd06251">
    <property type="entry name" value="M14_ASTE_ASPA-like"/>
    <property type="match status" value="1"/>
</dbReference>
<protein>
    <recommendedName>
        <fullName evidence="7">Succinylglutamate desuccinylase/Aspartoacylase catalytic domain-containing protein</fullName>
    </recommendedName>
</protein>
<comment type="caution">
    <text evidence="8">The sequence shown here is derived from an EMBL/GenBank/DDBJ whole genome shotgun (WGS) entry which is preliminary data.</text>
</comment>
<evidence type="ECO:0000256" key="1">
    <source>
        <dbReference type="ARBA" id="ARBA00001947"/>
    </source>
</evidence>
<feature type="domain" description="Succinylglutamate desuccinylase/Aspartoacylase catalytic" evidence="7">
    <location>
        <begin position="109"/>
        <end position="287"/>
    </location>
</feature>
<feature type="compositionally biased region" description="Basic and acidic residues" evidence="5">
    <location>
        <begin position="402"/>
        <end position="415"/>
    </location>
</feature>
<evidence type="ECO:0000256" key="3">
    <source>
        <dbReference type="ARBA" id="ARBA00022801"/>
    </source>
</evidence>
<name>A0A7W7Y0E8_9GAMM</name>
<gene>
    <name evidence="8" type="ORF">HNQ58_001714</name>
</gene>
<feature type="chain" id="PRO_5030970916" description="Succinylglutamate desuccinylase/Aspartoacylase catalytic domain-containing protein" evidence="6">
    <location>
        <begin position="25"/>
        <end position="421"/>
    </location>
</feature>
<dbReference type="GO" id="GO:0016788">
    <property type="term" value="F:hydrolase activity, acting on ester bonds"/>
    <property type="evidence" value="ECO:0007669"/>
    <property type="project" value="InterPro"/>
</dbReference>
<dbReference type="Gene3D" id="3.40.630.10">
    <property type="entry name" value="Zn peptidases"/>
    <property type="match status" value="1"/>
</dbReference>
<reference evidence="8 9" key="1">
    <citation type="submission" date="2020-08" db="EMBL/GenBank/DDBJ databases">
        <title>Genomic Encyclopedia of Type Strains, Phase IV (KMG-IV): sequencing the most valuable type-strain genomes for metagenomic binning, comparative biology and taxonomic classification.</title>
        <authorList>
            <person name="Goeker M."/>
        </authorList>
    </citation>
    <scope>NUCLEOTIDE SEQUENCE [LARGE SCALE GENOMIC DNA]</scope>
    <source>
        <strain evidence="8 9">DSM 25897</strain>
    </source>
</reference>
<dbReference type="InterPro" id="IPR055438">
    <property type="entry name" value="AstE_AspA_cat"/>
</dbReference>
<dbReference type="Pfam" id="PF24827">
    <property type="entry name" value="AstE_AspA_cat"/>
    <property type="match status" value="1"/>
</dbReference>
<keyword evidence="3" id="KW-0378">Hydrolase</keyword>
<organism evidence="8 9">
    <name type="scientific">Rehaibacterium terrae</name>
    <dbReference type="NCBI Taxonomy" id="1341696"/>
    <lineage>
        <taxon>Bacteria</taxon>
        <taxon>Pseudomonadati</taxon>
        <taxon>Pseudomonadota</taxon>
        <taxon>Gammaproteobacteria</taxon>
        <taxon>Lysobacterales</taxon>
        <taxon>Lysobacteraceae</taxon>
        <taxon>Rehaibacterium</taxon>
    </lineage>
</organism>
<dbReference type="Proteomes" id="UP000519004">
    <property type="component" value="Unassembled WGS sequence"/>
</dbReference>
<feature type="signal peptide" evidence="6">
    <location>
        <begin position="1"/>
        <end position="24"/>
    </location>
</feature>
<keyword evidence="2" id="KW-0479">Metal-binding</keyword>